<feature type="non-terminal residue" evidence="1">
    <location>
        <position position="1"/>
    </location>
</feature>
<organism evidence="1">
    <name type="scientific">marine sediment metagenome</name>
    <dbReference type="NCBI Taxonomy" id="412755"/>
    <lineage>
        <taxon>unclassified sequences</taxon>
        <taxon>metagenomes</taxon>
        <taxon>ecological metagenomes</taxon>
    </lineage>
</organism>
<sequence length="135" mass="15419">SSTLSSTMKKPFAEIIESSLHVWLAQSWQWNCPPDYGSLVTVAQEGRTLIGLVYEVGTGSMDPTRYPFAYQKTQAELLKEQPQIFEFLKTTFSCLVLGHHHRDRMRYITPSQPATIHSFVQPISDDLNRQFLISV</sequence>
<protein>
    <submittedName>
        <fullName evidence="1">Uncharacterized protein</fullName>
    </submittedName>
</protein>
<dbReference type="AlphaFoldDB" id="A0A0F8Y504"/>
<proteinExistence type="predicted"/>
<name>A0A0F8Y504_9ZZZZ</name>
<evidence type="ECO:0000313" key="1">
    <source>
        <dbReference type="EMBL" id="KKK49239.1"/>
    </source>
</evidence>
<reference evidence="1" key="1">
    <citation type="journal article" date="2015" name="Nature">
        <title>Complex archaea that bridge the gap between prokaryotes and eukaryotes.</title>
        <authorList>
            <person name="Spang A."/>
            <person name="Saw J.H."/>
            <person name="Jorgensen S.L."/>
            <person name="Zaremba-Niedzwiedzka K."/>
            <person name="Martijn J."/>
            <person name="Lind A.E."/>
            <person name="van Eijk R."/>
            <person name="Schleper C."/>
            <person name="Guy L."/>
            <person name="Ettema T.J."/>
        </authorList>
    </citation>
    <scope>NUCLEOTIDE SEQUENCE</scope>
</reference>
<dbReference type="EMBL" id="LAZR01068651">
    <property type="protein sequence ID" value="KKK49239.1"/>
    <property type="molecule type" value="Genomic_DNA"/>
</dbReference>
<gene>
    <name evidence="1" type="ORF">LCGC14_3137070</name>
</gene>
<accession>A0A0F8Y504</accession>
<comment type="caution">
    <text evidence="1">The sequence shown here is derived from an EMBL/GenBank/DDBJ whole genome shotgun (WGS) entry which is preliminary data.</text>
</comment>